<dbReference type="EMBL" id="CP045904">
    <property type="protein sequence ID" value="QQP35894.1"/>
    <property type="molecule type" value="Genomic_DNA"/>
</dbReference>
<accession>A0A7T8GQ75</accession>
<proteinExistence type="predicted"/>
<protein>
    <submittedName>
        <fullName evidence="1">Tudor domaincontaining protein 7Alike</fullName>
    </submittedName>
</protein>
<dbReference type="Proteomes" id="UP000595437">
    <property type="component" value="Chromosome 15"/>
</dbReference>
<name>A0A7T8GQ75_CALRO</name>
<gene>
    <name evidence="1" type="ORF">FKW44_020833</name>
</gene>
<evidence type="ECO:0000313" key="1">
    <source>
        <dbReference type="EMBL" id="QQP35894.1"/>
    </source>
</evidence>
<keyword evidence="2" id="KW-1185">Reference proteome</keyword>
<dbReference type="SUPFAM" id="SSF54768">
    <property type="entry name" value="dsRNA-binding domain-like"/>
    <property type="match status" value="1"/>
</dbReference>
<dbReference type="AlphaFoldDB" id="A0A7T8GQ75"/>
<reference evidence="2" key="1">
    <citation type="submission" date="2021-01" db="EMBL/GenBank/DDBJ databases">
        <title>Caligus Genome Assembly.</title>
        <authorList>
            <person name="Gallardo-Escarate C."/>
        </authorList>
    </citation>
    <scope>NUCLEOTIDE SEQUENCE [LARGE SCALE GENOMIC DNA]</scope>
</reference>
<sequence length="67" mass="7278">MGSKKVRARTYVSSVCVEGTSYRTFPLEYGSKELAEAAAAKLAVEALGLKEETAHKPKEEGYKQVGK</sequence>
<evidence type="ECO:0000313" key="2">
    <source>
        <dbReference type="Proteomes" id="UP000595437"/>
    </source>
</evidence>
<organism evidence="1 2">
    <name type="scientific">Caligus rogercresseyi</name>
    <name type="common">Sea louse</name>
    <dbReference type="NCBI Taxonomy" id="217165"/>
    <lineage>
        <taxon>Eukaryota</taxon>
        <taxon>Metazoa</taxon>
        <taxon>Ecdysozoa</taxon>
        <taxon>Arthropoda</taxon>
        <taxon>Crustacea</taxon>
        <taxon>Multicrustacea</taxon>
        <taxon>Hexanauplia</taxon>
        <taxon>Copepoda</taxon>
        <taxon>Siphonostomatoida</taxon>
        <taxon>Caligidae</taxon>
        <taxon>Caligus</taxon>
    </lineage>
</organism>
<dbReference type="Gene3D" id="3.30.160.20">
    <property type="match status" value="1"/>
</dbReference>